<feature type="region of interest" description="Disordered" evidence="1">
    <location>
        <begin position="71"/>
        <end position="94"/>
    </location>
</feature>
<gene>
    <name evidence="2" type="ORF">GA0061105_1314</name>
</gene>
<feature type="compositionally biased region" description="Polar residues" evidence="1">
    <location>
        <begin position="75"/>
        <end position="87"/>
    </location>
</feature>
<evidence type="ECO:0000256" key="1">
    <source>
        <dbReference type="SAM" id="MobiDB-lite"/>
    </source>
</evidence>
<accession>A0A1C3YCF2</accession>
<dbReference type="EMBL" id="FMAJ01000031">
    <property type="protein sequence ID" value="SCB62059.1"/>
    <property type="molecule type" value="Genomic_DNA"/>
</dbReference>
<evidence type="ECO:0000313" key="2">
    <source>
        <dbReference type="EMBL" id="SCB62059.1"/>
    </source>
</evidence>
<protein>
    <submittedName>
        <fullName evidence="2">Uncharacterized protein</fullName>
    </submittedName>
</protein>
<dbReference type="AlphaFoldDB" id="A0A1C3YCF2"/>
<sequence>MPPTLAGGKDSLGVSQFAVCFTAGDQFHFAMHVSLNRFLPSTELITAALLHLEAFIRKIDILCWLRRGLIDQPETGKSGSDLTSASHGSDFREP</sequence>
<proteinExistence type="predicted"/>
<evidence type="ECO:0000313" key="3">
    <source>
        <dbReference type="Proteomes" id="UP000198723"/>
    </source>
</evidence>
<organism evidence="2 3">
    <name type="scientific">Rhizobium aethiopicum</name>
    <dbReference type="NCBI Taxonomy" id="1138170"/>
    <lineage>
        <taxon>Bacteria</taxon>
        <taxon>Pseudomonadati</taxon>
        <taxon>Pseudomonadota</taxon>
        <taxon>Alphaproteobacteria</taxon>
        <taxon>Hyphomicrobiales</taxon>
        <taxon>Rhizobiaceae</taxon>
        <taxon>Rhizobium/Agrobacterium group</taxon>
        <taxon>Rhizobium</taxon>
    </lineage>
</organism>
<name>A0A1C3YCF2_9HYPH</name>
<dbReference type="Proteomes" id="UP000198723">
    <property type="component" value="Unassembled WGS sequence"/>
</dbReference>
<reference evidence="2 3" key="1">
    <citation type="submission" date="2016-08" db="EMBL/GenBank/DDBJ databases">
        <authorList>
            <person name="Seilhamer J.J."/>
        </authorList>
    </citation>
    <scope>NUCLEOTIDE SEQUENCE [LARGE SCALE GENOMIC DNA]</scope>
    <source>
        <strain evidence="2 3">HBR26</strain>
    </source>
</reference>